<accession>M1DEX1</accession>
<reference evidence="3" key="1">
    <citation type="journal article" date="2011" name="Nature">
        <title>Genome sequence and analysis of the tuber crop potato.</title>
        <authorList>
            <consortium name="The Potato Genome Sequencing Consortium"/>
        </authorList>
    </citation>
    <scope>NUCLEOTIDE SEQUENCE [LARGE SCALE GENOMIC DNA]</scope>
    <source>
        <strain evidence="3">cv. DM1-3 516 R44</strain>
    </source>
</reference>
<evidence type="ECO:0000256" key="1">
    <source>
        <dbReference type="SAM" id="MobiDB-lite"/>
    </source>
</evidence>
<reference evidence="2" key="2">
    <citation type="submission" date="2015-06" db="UniProtKB">
        <authorList>
            <consortium name="EnsemblPlants"/>
        </authorList>
    </citation>
    <scope>IDENTIFICATION</scope>
    <source>
        <strain evidence="2">DM1-3 516 R44</strain>
    </source>
</reference>
<dbReference type="Proteomes" id="UP000011115">
    <property type="component" value="Unassembled WGS sequence"/>
</dbReference>
<dbReference type="InParanoid" id="M1DEX1"/>
<dbReference type="AlphaFoldDB" id="M1DEX1"/>
<evidence type="ECO:0000313" key="3">
    <source>
        <dbReference type="Proteomes" id="UP000011115"/>
    </source>
</evidence>
<dbReference type="PaxDb" id="4113-PGSC0003DMT400087946"/>
<dbReference type="Gramene" id="PGSC0003DMT400087946">
    <property type="protein sequence ID" value="PGSC0003DMT400087946"/>
    <property type="gene ID" value="PGSC0003DMG400037517"/>
</dbReference>
<dbReference type="EnsemblPlants" id="PGSC0003DMT400087946">
    <property type="protein sequence ID" value="PGSC0003DMT400087946"/>
    <property type="gene ID" value="PGSC0003DMG400037517"/>
</dbReference>
<feature type="region of interest" description="Disordered" evidence="1">
    <location>
        <begin position="15"/>
        <end position="34"/>
    </location>
</feature>
<sequence length="75" mass="8241">MTNPKRPLFRLRISNRRTNHSGEAGHCEGPRSVNLPMVGSWTPPIPDIRPQDSSRAVVLTTDHGGVREELGSNSP</sequence>
<protein>
    <submittedName>
        <fullName evidence="2">Uncharacterized protein</fullName>
    </submittedName>
</protein>
<evidence type="ECO:0000313" key="2">
    <source>
        <dbReference type="EnsemblPlants" id="PGSC0003DMT400087946"/>
    </source>
</evidence>
<name>M1DEX1_SOLTU</name>
<proteinExistence type="predicted"/>
<keyword evidence="3" id="KW-1185">Reference proteome</keyword>
<dbReference type="HOGENOM" id="CLU_2675852_0_0_1"/>
<organism evidence="2 3">
    <name type="scientific">Solanum tuberosum</name>
    <name type="common">Potato</name>
    <dbReference type="NCBI Taxonomy" id="4113"/>
    <lineage>
        <taxon>Eukaryota</taxon>
        <taxon>Viridiplantae</taxon>
        <taxon>Streptophyta</taxon>
        <taxon>Embryophyta</taxon>
        <taxon>Tracheophyta</taxon>
        <taxon>Spermatophyta</taxon>
        <taxon>Magnoliopsida</taxon>
        <taxon>eudicotyledons</taxon>
        <taxon>Gunneridae</taxon>
        <taxon>Pentapetalae</taxon>
        <taxon>asterids</taxon>
        <taxon>lamiids</taxon>
        <taxon>Solanales</taxon>
        <taxon>Solanaceae</taxon>
        <taxon>Solanoideae</taxon>
        <taxon>Solaneae</taxon>
        <taxon>Solanum</taxon>
    </lineage>
</organism>